<sequence length="264" mass="28375">MSKHPIDKLSGFCVVTGASSGIGLELAKLAAKDGCDLLIVADRDLASAEATLHDCGAASVERIEVDLGTAKGIEDLMNKIGEREVDVLIANAGHGLGDAFFVQQWTDIAHVIDTNIKGTVSLVHKVGARMVLRERGRILVTGSIAGDMPGAYQLVYNSTKAFVNDFCVGLANEIKHTDVVISCLMPGVTDTQFFERAGMEDTQAGQMDNKSDPAKVARDGYHALLKGETQEVSGIMNKVQDLFADILPDELVAQMHRRLAQPER</sequence>
<keyword evidence="2" id="KW-0560">Oxidoreductase</keyword>
<dbReference type="EMBL" id="QRBB01000001">
    <property type="protein sequence ID" value="RDS77457.1"/>
    <property type="molecule type" value="Genomic_DNA"/>
</dbReference>
<dbReference type="Proteomes" id="UP000254101">
    <property type="component" value="Unassembled WGS sequence"/>
</dbReference>
<dbReference type="Pfam" id="PF00106">
    <property type="entry name" value="adh_short"/>
    <property type="match status" value="1"/>
</dbReference>
<protein>
    <submittedName>
        <fullName evidence="3">SDR family NAD(P)-dependent oxidoreductase</fullName>
    </submittedName>
</protein>
<reference evidence="3 4" key="1">
    <citation type="submission" date="2018-07" db="EMBL/GenBank/DDBJ databases">
        <title>Erythrobacter nanhaiensis sp. nov., a novel member of the genus Erythrobacter isolated from the South China Sea.</title>
        <authorList>
            <person name="Chen X."/>
            <person name="Liu J."/>
        </authorList>
    </citation>
    <scope>NUCLEOTIDE SEQUENCE [LARGE SCALE GENOMIC DNA]</scope>
    <source>
        <strain evidence="3 4">S-5</strain>
    </source>
</reference>
<dbReference type="CDD" id="cd05233">
    <property type="entry name" value="SDR_c"/>
    <property type="match status" value="1"/>
</dbReference>
<dbReference type="InterPro" id="IPR036291">
    <property type="entry name" value="NAD(P)-bd_dom_sf"/>
</dbReference>
<dbReference type="GO" id="GO:0016020">
    <property type="term" value="C:membrane"/>
    <property type="evidence" value="ECO:0007669"/>
    <property type="project" value="TreeGrafter"/>
</dbReference>
<dbReference type="RefSeq" id="WP_115491675.1">
    <property type="nucleotide sequence ID" value="NZ_JACHWW010000001.1"/>
</dbReference>
<dbReference type="AlphaFoldDB" id="A0A395LM42"/>
<dbReference type="InterPro" id="IPR002347">
    <property type="entry name" value="SDR_fam"/>
</dbReference>
<dbReference type="GO" id="GO:0016491">
    <property type="term" value="F:oxidoreductase activity"/>
    <property type="evidence" value="ECO:0007669"/>
    <property type="project" value="UniProtKB-KW"/>
</dbReference>
<dbReference type="PANTHER" id="PTHR44196">
    <property type="entry name" value="DEHYDROGENASE/REDUCTASE SDR FAMILY MEMBER 7B"/>
    <property type="match status" value="1"/>
</dbReference>
<accession>A0A395LM42</accession>
<dbReference type="PRINTS" id="PR00081">
    <property type="entry name" value="GDHRDH"/>
</dbReference>
<dbReference type="SUPFAM" id="SSF51735">
    <property type="entry name" value="NAD(P)-binding Rossmann-fold domains"/>
    <property type="match status" value="1"/>
</dbReference>
<dbReference type="PROSITE" id="PS00061">
    <property type="entry name" value="ADH_SHORT"/>
    <property type="match status" value="1"/>
</dbReference>
<comment type="similarity">
    <text evidence="1">Belongs to the short-chain dehydrogenases/reductases (SDR) family.</text>
</comment>
<organism evidence="3 4">
    <name type="scientific">Alteriqipengyuania lutimaris</name>
    <dbReference type="NCBI Taxonomy" id="1538146"/>
    <lineage>
        <taxon>Bacteria</taxon>
        <taxon>Pseudomonadati</taxon>
        <taxon>Pseudomonadota</taxon>
        <taxon>Alphaproteobacteria</taxon>
        <taxon>Sphingomonadales</taxon>
        <taxon>Erythrobacteraceae</taxon>
        <taxon>Alteriqipengyuania</taxon>
    </lineage>
</organism>
<evidence type="ECO:0000313" key="4">
    <source>
        <dbReference type="Proteomes" id="UP000254101"/>
    </source>
</evidence>
<evidence type="ECO:0000256" key="1">
    <source>
        <dbReference type="ARBA" id="ARBA00006484"/>
    </source>
</evidence>
<comment type="caution">
    <text evidence="3">The sequence shown here is derived from an EMBL/GenBank/DDBJ whole genome shotgun (WGS) entry which is preliminary data.</text>
</comment>
<proteinExistence type="inferred from homology"/>
<gene>
    <name evidence="3" type="ORF">DL238_07440</name>
</gene>
<name>A0A395LM42_9SPHN</name>
<dbReference type="OrthoDB" id="9808814at2"/>
<evidence type="ECO:0000313" key="3">
    <source>
        <dbReference type="EMBL" id="RDS77457.1"/>
    </source>
</evidence>
<evidence type="ECO:0000256" key="2">
    <source>
        <dbReference type="ARBA" id="ARBA00023002"/>
    </source>
</evidence>
<dbReference type="PANTHER" id="PTHR44196:SF2">
    <property type="entry name" value="SHORT-CHAIN DEHYDROGENASE-RELATED"/>
    <property type="match status" value="1"/>
</dbReference>
<dbReference type="Gene3D" id="3.40.50.720">
    <property type="entry name" value="NAD(P)-binding Rossmann-like Domain"/>
    <property type="match status" value="1"/>
</dbReference>
<keyword evidence="4" id="KW-1185">Reference proteome</keyword>
<dbReference type="InterPro" id="IPR020904">
    <property type="entry name" value="Sc_DH/Rdtase_CS"/>
</dbReference>